<proteinExistence type="inferred from homology"/>
<dbReference type="SUPFAM" id="SSF51971">
    <property type="entry name" value="Nucleotide-binding domain"/>
    <property type="match status" value="1"/>
</dbReference>
<dbReference type="Proteomes" id="UP000094112">
    <property type="component" value="Unassembled WGS sequence"/>
</dbReference>
<dbReference type="Gene3D" id="3.40.50.720">
    <property type="entry name" value="NAD(P)-binding Rossmann-like Domain"/>
    <property type="match status" value="1"/>
</dbReference>
<dbReference type="OrthoDB" id="2015447at2759"/>
<evidence type="ECO:0000256" key="3">
    <source>
        <dbReference type="ARBA" id="ARBA00022630"/>
    </source>
</evidence>
<organism evidence="8 9">
    <name type="scientific">Wickerhamomyces anomalus (strain ATCC 58044 / CBS 1984 / NCYC 433 / NRRL Y-366-8)</name>
    <name type="common">Yeast</name>
    <name type="synonym">Hansenula anomala</name>
    <dbReference type="NCBI Taxonomy" id="683960"/>
    <lineage>
        <taxon>Eukaryota</taxon>
        <taxon>Fungi</taxon>
        <taxon>Dikarya</taxon>
        <taxon>Ascomycota</taxon>
        <taxon>Saccharomycotina</taxon>
        <taxon>Saccharomycetes</taxon>
        <taxon>Phaffomycetales</taxon>
        <taxon>Wickerhamomycetaceae</taxon>
        <taxon>Wickerhamomyces</taxon>
    </lineage>
</organism>
<dbReference type="GO" id="GO:0019478">
    <property type="term" value="P:D-amino acid catabolic process"/>
    <property type="evidence" value="ECO:0007669"/>
    <property type="project" value="TreeGrafter"/>
</dbReference>
<evidence type="ECO:0000256" key="6">
    <source>
        <dbReference type="PIRSR" id="PIRSR000189-1"/>
    </source>
</evidence>
<gene>
    <name evidence="8" type="ORF">WICANDRAFT_32172</name>
</gene>
<feature type="binding site" evidence="6">
    <location>
        <position position="183"/>
    </location>
    <ligand>
        <name>FAD</name>
        <dbReference type="ChEBI" id="CHEBI:57692"/>
    </ligand>
</feature>
<dbReference type="Pfam" id="PF01266">
    <property type="entry name" value="DAO"/>
    <property type="match status" value="1"/>
</dbReference>
<feature type="binding site" evidence="6">
    <location>
        <begin position="47"/>
        <end position="48"/>
    </location>
    <ligand>
        <name>FAD</name>
        <dbReference type="ChEBI" id="CHEBI:57692"/>
    </ligand>
</feature>
<dbReference type="PIRSF" id="PIRSF000189">
    <property type="entry name" value="D-aa_oxidase"/>
    <property type="match status" value="1"/>
</dbReference>
<dbReference type="InterPro" id="IPR023209">
    <property type="entry name" value="DAO"/>
</dbReference>
<feature type="binding site" evidence="6">
    <location>
        <position position="314"/>
    </location>
    <ligand>
        <name>D-dopa</name>
        <dbReference type="ChEBI" id="CHEBI:149689"/>
    </ligand>
</feature>
<evidence type="ECO:0000256" key="4">
    <source>
        <dbReference type="ARBA" id="ARBA00022827"/>
    </source>
</evidence>
<dbReference type="InterPro" id="IPR006181">
    <property type="entry name" value="D-amino_acid_oxidase_CS"/>
</dbReference>
<dbReference type="Gene3D" id="3.30.9.10">
    <property type="entry name" value="D-Amino Acid Oxidase, subunit A, domain 2"/>
    <property type="match status" value="1"/>
</dbReference>
<comment type="similarity">
    <text evidence="2">Belongs to the DAMOX/DASOX family.</text>
</comment>
<evidence type="ECO:0000313" key="8">
    <source>
        <dbReference type="EMBL" id="ODQ58561.1"/>
    </source>
</evidence>
<feature type="domain" description="FAD dependent oxidoreductase" evidence="7">
    <location>
        <begin position="4"/>
        <end position="327"/>
    </location>
</feature>
<dbReference type="AlphaFoldDB" id="A0A1E3NZ94"/>
<evidence type="ECO:0000256" key="1">
    <source>
        <dbReference type="ARBA" id="ARBA00001974"/>
    </source>
</evidence>
<evidence type="ECO:0000259" key="7">
    <source>
        <dbReference type="Pfam" id="PF01266"/>
    </source>
</evidence>
<dbReference type="RefSeq" id="XP_019037768.1">
    <property type="nucleotide sequence ID" value="XM_019181925.1"/>
</dbReference>
<evidence type="ECO:0000313" key="9">
    <source>
        <dbReference type="Proteomes" id="UP000094112"/>
    </source>
</evidence>
<feature type="binding site" evidence="6">
    <location>
        <position position="227"/>
    </location>
    <ligand>
        <name>D-dopa</name>
        <dbReference type="ChEBI" id="CHEBI:149689"/>
    </ligand>
</feature>
<dbReference type="PROSITE" id="PS00677">
    <property type="entry name" value="DAO"/>
    <property type="match status" value="1"/>
</dbReference>
<protein>
    <recommendedName>
        <fullName evidence="7">FAD dependent oxidoreductase domain-containing protein</fullName>
    </recommendedName>
</protein>
<name>A0A1E3NZ94_WICAA</name>
<keyword evidence="9" id="KW-1185">Reference proteome</keyword>
<dbReference type="STRING" id="683960.A0A1E3NZ94"/>
<accession>A0A1E3NZ94</accession>
<dbReference type="EMBL" id="KV454211">
    <property type="protein sequence ID" value="ODQ58561.1"/>
    <property type="molecule type" value="Genomic_DNA"/>
</dbReference>
<keyword evidence="4 6" id="KW-0274">FAD</keyword>
<keyword evidence="3" id="KW-0285">Flavoprotein</keyword>
<dbReference type="GeneID" id="30199171"/>
<keyword evidence="5" id="KW-0560">Oxidoreductase</keyword>
<evidence type="ECO:0000256" key="2">
    <source>
        <dbReference type="ARBA" id="ARBA00006730"/>
    </source>
</evidence>
<dbReference type="PANTHER" id="PTHR11530">
    <property type="entry name" value="D-AMINO ACID OXIDASE"/>
    <property type="match status" value="1"/>
</dbReference>
<evidence type="ECO:0000256" key="5">
    <source>
        <dbReference type="ARBA" id="ARBA00023002"/>
    </source>
</evidence>
<reference evidence="8 9" key="1">
    <citation type="journal article" date="2016" name="Proc. Natl. Acad. Sci. U.S.A.">
        <title>Comparative genomics of biotechnologically important yeasts.</title>
        <authorList>
            <person name="Riley R."/>
            <person name="Haridas S."/>
            <person name="Wolfe K.H."/>
            <person name="Lopes M.R."/>
            <person name="Hittinger C.T."/>
            <person name="Goeker M."/>
            <person name="Salamov A.A."/>
            <person name="Wisecaver J.H."/>
            <person name="Long T.M."/>
            <person name="Calvey C.H."/>
            <person name="Aerts A.L."/>
            <person name="Barry K.W."/>
            <person name="Choi C."/>
            <person name="Clum A."/>
            <person name="Coughlan A.Y."/>
            <person name="Deshpande S."/>
            <person name="Douglass A.P."/>
            <person name="Hanson S.J."/>
            <person name="Klenk H.-P."/>
            <person name="LaButti K.M."/>
            <person name="Lapidus A."/>
            <person name="Lindquist E.A."/>
            <person name="Lipzen A.M."/>
            <person name="Meier-Kolthoff J.P."/>
            <person name="Ohm R.A."/>
            <person name="Otillar R.P."/>
            <person name="Pangilinan J.L."/>
            <person name="Peng Y."/>
            <person name="Rokas A."/>
            <person name="Rosa C.A."/>
            <person name="Scheuner C."/>
            <person name="Sibirny A.A."/>
            <person name="Slot J.C."/>
            <person name="Stielow J.B."/>
            <person name="Sun H."/>
            <person name="Kurtzman C.P."/>
            <person name="Blackwell M."/>
            <person name="Grigoriev I.V."/>
            <person name="Jeffries T.W."/>
        </authorList>
    </citation>
    <scope>NUCLEOTIDE SEQUENCE [LARGE SCALE GENOMIC DNA]</scope>
    <source>
        <strain evidence="9">ATCC 58044 / CBS 1984 / NCYC 433 / NRRL Y-366-8</strain>
    </source>
</reference>
<feature type="binding site" evidence="6">
    <location>
        <position position="165"/>
    </location>
    <ligand>
        <name>FAD</name>
        <dbReference type="ChEBI" id="CHEBI:57692"/>
    </ligand>
</feature>
<feature type="binding site" evidence="6">
    <location>
        <position position="287"/>
    </location>
    <ligand>
        <name>D-dopa</name>
        <dbReference type="ChEBI" id="CHEBI:149689"/>
    </ligand>
</feature>
<dbReference type="SUPFAM" id="SSF54373">
    <property type="entry name" value="FAD-linked reductases, C-terminal domain"/>
    <property type="match status" value="1"/>
</dbReference>
<dbReference type="GO" id="GO:0003884">
    <property type="term" value="F:D-amino-acid oxidase activity"/>
    <property type="evidence" value="ECO:0007669"/>
    <property type="project" value="EnsemblFungi"/>
</dbReference>
<comment type="cofactor">
    <cofactor evidence="1 6">
        <name>FAD</name>
        <dbReference type="ChEBI" id="CHEBI:57692"/>
    </cofactor>
</comment>
<dbReference type="InterPro" id="IPR006076">
    <property type="entry name" value="FAD-dep_OxRdtase"/>
</dbReference>
<sequence>MAKYVVLGAGIIGLYTTYHLIHTLGIDGKDIKIIAEYFPGDQSINYTSPWAGGNFSCITSDDEDVLRFDELTYTNLQSILEKIGKSAGLARKKSTELFDTYPGDLKVASLKSYLEEFKPITKDNLPKGVEYGFTFLGWNFNCPIFLSNFLIYLKSLGVQVSRTKVEHISQAFLPKSKVVFNCTGIGARSLPGVQDSKVYPTRGQVVVVQAPHIQESRMRWGEDYATYIIPRPDSNDELVLGGFLQKENWTGDTFLSETEDIIKRTTELCPEILDQPLKIMRVAAGLRPSRHGGVRIEVENIEGKYLVHNYGASGYGYQAGFGMAYKAIELYAKESKIKSSL</sequence>
<dbReference type="PANTHER" id="PTHR11530:SF11">
    <property type="entry name" value="D-ASPARTATE OXIDASE"/>
    <property type="match status" value="1"/>
</dbReference>
<dbReference type="GO" id="GO:0005737">
    <property type="term" value="C:cytoplasm"/>
    <property type="evidence" value="ECO:0007669"/>
    <property type="project" value="TreeGrafter"/>
</dbReference>
<dbReference type="GO" id="GO:0071949">
    <property type="term" value="F:FAD binding"/>
    <property type="evidence" value="ECO:0007669"/>
    <property type="project" value="InterPro"/>
</dbReference>